<evidence type="ECO:0000259" key="4">
    <source>
        <dbReference type="PROSITE" id="PS51379"/>
    </source>
</evidence>
<proteinExistence type="predicted"/>
<dbReference type="PROSITE" id="PS00198">
    <property type="entry name" value="4FE4S_FER_1"/>
    <property type="match status" value="1"/>
</dbReference>
<keyword evidence="2" id="KW-0408">Iron</keyword>
<evidence type="ECO:0000313" key="5">
    <source>
        <dbReference type="EMBL" id="EDM74717.1"/>
    </source>
</evidence>
<comment type="caution">
    <text evidence="5">The sequence shown here is derived from an EMBL/GenBank/DDBJ whole genome shotgun (WGS) entry which is preliminary data.</text>
</comment>
<dbReference type="InterPro" id="IPR017896">
    <property type="entry name" value="4Fe4S_Fe-S-bd"/>
</dbReference>
<dbReference type="Gene3D" id="3.30.70.20">
    <property type="match status" value="1"/>
</dbReference>
<dbReference type="PANTHER" id="PTHR42827:SF1">
    <property type="entry name" value="IRON-SULFUR CLUSTER-BINDING PROTEIN"/>
    <property type="match status" value="1"/>
</dbReference>
<evidence type="ECO:0000313" key="6">
    <source>
        <dbReference type="Proteomes" id="UP000005801"/>
    </source>
</evidence>
<dbReference type="STRING" id="391625.PPSIR1_40879"/>
<feature type="domain" description="4Fe-4S ferredoxin-type" evidence="4">
    <location>
        <begin position="233"/>
        <end position="262"/>
    </location>
</feature>
<dbReference type="SUPFAM" id="SSF54862">
    <property type="entry name" value="4Fe-4S ferredoxins"/>
    <property type="match status" value="1"/>
</dbReference>
<organism evidence="5 6">
    <name type="scientific">Plesiocystis pacifica SIR-1</name>
    <dbReference type="NCBI Taxonomy" id="391625"/>
    <lineage>
        <taxon>Bacteria</taxon>
        <taxon>Pseudomonadati</taxon>
        <taxon>Myxococcota</taxon>
        <taxon>Polyangia</taxon>
        <taxon>Nannocystales</taxon>
        <taxon>Nannocystaceae</taxon>
        <taxon>Plesiocystis</taxon>
    </lineage>
</organism>
<dbReference type="Proteomes" id="UP000005801">
    <property type="component" value="Unassembled WGS sequence"/>
</dbReference>
<keyword evidence="1" id="KW-0479">Metal-binding</keyword>
<dbReference type="GO" id="GO:0046872">
    <property type="term" value="F:metal ion binding"/>
    <property type="evidence" value="ECO:0007669"/>
    <property type="project" value="UniProtKB-KW"/>
</dbReference>
<evidence type="ECO:0000256" key="1">
    <source>
        <dbReference type="ARBA" id="ARBA00022723"/>
    </source>
</evidence>
<keyword evidence="6" id="KW-1185">Reference proteome</keyword>
<sequence length="334" mass="36812">MSADTMLDAMDRKLESFKALVRPAPESRPRTPFDGPNGENMSPARSFSFRHMLTMLPDAIPLLFGMWRSARMYDRQFLPASDEASPEFIAELEAMARAAGARDIAYVEVPPNAIFRDKGIPHRYAIVFTVEMDKEPMDKAPSFECMHEVGKGYKTLAQVGNRLAKHMHAHGYAAYPGTALGGVTDYVHLAEVAGLGAIGYHGLLITPGEGARVRINTIYTNITNLPLANGAPNEHRWVRDFCAMCHKCVRKCPVDAISDEPKPRGDGGMQAIDHDACRDYFADNFGCAVCLSVCPFSHRGYDQVKARFKGNPKAPQFLIPVDAVRVRGPDAART</sequence>
<dbReference type="eggNOG" id="COG1600">
    <property type="taxonomic scope" value="Bacteria"/>
</dbReference>
<keyword evidence="3" id="KW-0411">Iron-sulfur</keyword>
<dbReference type="Pfam" id="PF00037">
    <property type="entry name" value="Fer4"/>
    <property type="match status" value="1"/>
</dbReference>
<dbReference type="InterPro" id="IPR017900">
    <property type="entry name" value="4Fe4S_Fe_S_CS"/>
</dbReference>
<dbReference type="EMBL" id="ABCS01000118">
    <property type="protein sequence ID" value="EDM74717.1"/>
    <property type="molecule type" value="Genomic_DNA"/>
</dbReference>
<dbReference type="GO" id="GO:0051536">
    <property type="term" value="F:iron-sulfur cluster binding"/>
    <property type="evidence" value="ECO:0007669"/>
    <property type="project" value="UniProtKB-KW"/>
</dbReference>
<name>A6GHF3_9BACT</name>
<reference evidence="5 6" key="1">
    <citation type="submission" date="2007-06" db="EMBL/GenBank/DDBJ databases">
        <authorList>
            <person name="Shimkets L."/>
            <person name="Ferriera S."/>
            <person name="Johnson J."/>
            <person name="Kravitz S."/>
            <person name="Beeson K."/>
            <person name="Sutton G."/>
            <person name="Rogers Y.-H."/>
            <person name="Friedman R."/>
            <person name="Frazier M."/>
            <person name="Venter J.C."/>
        </authorList>
    </citation>
    <scope>NUCLEOTIDE SEQUENCE [LARGE SCALE GENOMIC DNA]</scope>
    <source>
        <strain evidence="5 6">SIR-1</strain>
    </source>
</reference>
<dbReference type="PANTHER" id="PTHR42827">
    <property type="entry name" value="IRON-SULFUR CLUSTER-BINDING PROTEIN-RELATED"/>
    <property type="match status" value="1"/>
</dbReference>
<gene>
    <name evidence="5" type="ORF">PPSIR1_40879</name>
</gene>
<protein>
    <submittedName>
        <fullName evidence="5">Iron-sulfur cluster binding protein</fullName>
    </submittedName>
</protein>
<evidence type="ECO:0000256" key="3">
    <source>
        <dbReference type="ARBA" id="ARBA00023014"/>
    </source>
</evidence>
<dbReference type="AlphaFoldDB" id="A6GHF3"/>
<dbReference type="RefSeq" id="WP_006976140.1">
    <property type="nucleotide sequence ID" value="NZ_ABCS01000118.1"/>
</dbReference>
<accession>A6GHF3</accession>
<dbReference type="PROSITE" id="PS51379">
    <property type="entry name" value="4FE4S_FER_2"/>
    <property type="match status" value="1"/>
</dbReference>
<evidence type="ECO:0000256" key="2">
    <source>
        <dbReference type="ARBA" id="ARBA00023004"/>
    </source>
</evidence>